<dbReference type="Proteomes" id="UP000018680">
    <property type="component" value="Chromosome"/>
</dbReference>
<dbReference type="AlphaFoldDB" id="V5WEZ8"/>
<sequence>MGYIKSALELALERTEDIKADSSSLKAREHREAGMRLMAELEKGNEDEVEKELKQFGKDERKEVLSGLMDSVLARITLPSTDQSLDDISIIAGALKFLFPGNKAMEGVPEQLREFYQNYLQDKERLLDALKERFADHLKQKEEQMARQTGQRMSIRPEMDPEFNKALQANLEHLDGQYQQVIDNVRRELKQNFGG</sequence>
<gene>
    <name evidence="2" type="ORF">L21SP2_0306</name>
</gene>
<dbReference type="STRING" id="1307761.L21SP2_0306"/>
<dbReference type="EMBL" id="CP006939">
    <property type="protein sequence ID" value="AHC13746.1"/>
    <property type="molecule type" value="Genomic_DNA"/>
</dbReference>
<evidence type="ECO:0000256" key="1">
    <source>
        <dbReference type="SAM" id="Coils"/>
    </source>
</evidence>
<dbReference type="eggNOG" id="ENOG5032X5T">
    <property type="taxonomic scope" value="Bacteria"/>
</dbReference>
<organism evidence="2 3">
    <name type="scientific">Salinispira pacifica</name>
    <dbReference type="NCBI Taxonomy" id="1307761"/>
    <lineage>
        <taxon>Bacteria</taxon>
        <taxon>Pseudomonadati</taxon>
        <taxon>Spirochaetota</taxon>
        <taxon>Spirochaetia</taxon>
        <taxon>Spirochaetales</taxon>
        <taxon>Spirochaetaceae</taxon>
        <taxon>Salinispira</taxon>
    </lineage>
</organism>
<keyword evidence="3" id="KW-1185">Reference proteome</keyword>
<accession>V5WEZ8</accession>
<dbReference type="OrthoDB" id="370243at2"/>
<dbReference type="HOGENOM" id="CLU_118593_0_0_12"/>
<keyword evidence="1" id="KW-0175">Coiled coil</keyword>
<dbReference type="RefSeq" id="WP_024266679.1">
    <property type="nucleotide sequence ID" value="NC_023035.1"/>
</dbReference>
<evidence type="ECO:0000313" key="3">
    <source>
        <dbReference type="Proteomes" id="UP000018680"/>
    </source>
</evidence>
<protein>
    <submittedName>
        <fullName evidence="2">Uncharacterized protein</fullName>
    </submittedName>
</protein>
<reference evidence="2 3" key="1">
    <citation type="journal article" date="2015" name="Stand. Genomic Sci.">
        <title>Complete genome sequence and description of Salinispira pacifica gen. nov., sp. nov., a novel spirochaete isolated form a hypersaline microbial mat.</title>
        <authorList>
            <person name="Ben Hania W."/>
            <person name="Joseph M."/>
            <person name="Schumann P."/>
            <person name="Bunk B."/>
            <person name="Fiebig A."/>
            <person name="Sproer C."/>
            <person name="Klenk H.P."/>
            <person name="Fardeau M.L."/>
            <person name="Spring S."/>
        </authorList>
    </citation>
    <scope>NUCLEOTIDE SEQUENCE [LARGE SCALE GENOMIC DNA]</scope>
    <source>
        <strain evidence="2 3">L21-RPul-D2</strain>
    </source>
</reference>
<feature type="coiled-coil region" evidence="1">
    <location>
        <begin position="113"/>
        <end position="184"/>
    </location>
</feature>
<name>V5WEZ8_9SPIO</name>
<proteinExistence type="predicted"/>
<dbReference type="InterPro" id="IPR046598">
    <property type="entry name" value="DUF6657"/>
</dbReference>
<dbReference type="Pfam" id="PF20362">
    <property type="entry name" value="DUF6657"/>
    <property type="match status" value="1"/>
</dbReference>
<evidence type="ECO:0000313" key="2">
    <source>
        <dbReference type="EMBL" id="AHC13746.1"/>
    </source>
</evidence>
<dbReference type="KEGG" id="slr:L21SP2_0306"/>